<dbReference type="AlphaFoldDB" id="A0A1H5RKS7"/>
<protein>
    <recommendedName>
        <fullName evidence="4">Ig-like domain (Group 2)</fullName>
    </recommendedName>
</protein>
<dbReference type="EMBL" id="FNUV01000001">
    <property type="protein sequence ID" value="SEF38953.1"/>
    <property type="molecule type" value="Genomic_DNA"/>
</dbReference>
<evidence type="ECO:0000313" key="3">
    <source>
        <dbReference type="Proteomes" id="UP000236735"/>
    </source>
</evidence>
<keyword evidence="1" id="KW-0732">Signal</keyword>
<gene>
    <name evidence="2" type="ORF">SAMN05216354_0154</name>
</gene>
<reference evidence="2 3" key="1">
    <citation type="submission" date="2016-10" db="EMBL/GenBank/DDBJ databases">
        <authorList>
            <person name="de Groot N.N."/>
        </authorList>
    </citation>
    <scope>NUCLEOTIDE SEQUENCE [LARGE SCALE GENOMIC DNA]</scope>
    <source>
        <strain evidence="2 3">AR32</strain>
    </source>
</reference>
<evidence type="ECO:0008006" key="4">
    <source>
        <dbReference type="Google" id="ProtNLM"/>
    </source>
</evidence>
<dbReference type="InterPro" id="IPR008964">
    <property type="entry name" value="Invasin/intimin_cell_adhesion"/>
</dbReference>
<dbReference type="Gene3D" id="2.60.40.1080">
    <property type="match status" value="1"/>
</dbReference>
<sequence length="700" mass="76245">MKQMMKYTFAIVTMLLVSLGAKANGKVTVNGTDVIDEQGNSATYTSPQGQGTVAASIDNSRVVTLTITPADGYFVLKDDITAIKTVNGENAQTRTPGYNTPLDITGDDIAIGPTGKTYTFTMPTDPKYDVEVTVDFHAVTDITNATITLSKTSYTYDGSEKKPSVTSVKLSGAELNSAYYTIGYSNNINAGTATVTITGNGIYKNTATKDFTINKAAAGLAYSKESVEIFHKESWTQPTLTNPHSLAVTYSSSKKNVATVNAEGKVSIKGIGETTISAAFAGNANYKAQTVSYRLTVKENYKLRVGTTQLTTENRQDILGDGHFFYDEEHKWLIITNNPTPIVIESCMKDLTIFVNGNSKLERIWFNNRGNAENTGSLKFVSFSNIPGSIEFSTSNTNGVISGFSSLTIDEESLLYLVNPEDGHYKNGSLLTKNGSVVLAATIGQYLKPLANGQTVAFPPEKVSGKNLTNVVIDDILYTLVQHTGNSEEDDDYYGSEERCIVLNTVKTTAGVSIVSQAVENGDYIPGSDRFAQEFQGGITFMVPSGEGYIELDVKTEDGYKLMVQIGTNKAEEIEEPYRNKVKINYKVSEPTYVYLFLAQKAAGTRVGKRNKTLGKIYSIKVSPLKSSKNPLAGISGFPDSLTPEVEIDAIPPTSIREVKVDTTQESAENKDWYDLQGRRIEKPTKAGIYIQNRKKVVIK</sequence>
<proteinExistence type="predicted"/>
<dbReference type="Proteomes" id="UP000236735">
    <property type="component" value="Unassembled WGS sequence"/>
</dbReference>
<dbReference type="SUPFAM" id="SSF49373">
    <property type="entry name" value="Invasin/intimin cell-adhesion fragments"/>
    <property type="match status" value="1"/>
</dbReference>
<name>A0A1H5RKS7_XYLRU</name>
<organism evidence="2 3">
    <name type="scientific">Xylanibacter ruminicola</name>
    <name type="common">Prevotella ruminicola</name>
    <dbReference type="NCBI Taxonomy" id="839"/>
    <lineage>
        <taxon>Bacteria</taxon>
        <taxon>Pseudomonadati</taxon>
        <taxon>Bacteroidota</taxon>
        <taxon>Bacteroidia</taxon>
        <taxon>Bacteroidales</taxon>
        <taxon>Prevotellaceae</taxon>
        <taxon>Xylanibacter</taxon>
    </lineage>
</organism>
<accession>A0A1H5RKS7</accession>
<evidence type="ECO:0000256" key="1">
    <source>
        <dbReference type="SAM" id="SignalP"/>
    </source>
</evidence>
<feature type="signal peptide" evidence="1">
    <location>
        <begin position="1"/>
        <end position="23"/>
    </location>
</feature>
<evidence type="ECO:0000313" key="2">
    <source>
        <dbReference type="EMBL" id="SEF38953.1"/>
    </source>
</evidence>
<dbReference type="RefSeq" id="WP_146063050.1">
    <property type="nucleotide sequence ID" value="NZ_FNUV01000001.1"/>
</dbReference>
<feature type="chain" id="PRO_5009283133" description="Ig-like domain (Group 2)" evidence="1">
    <location>
        <begin position="24"/>
        <end position="700"/>
    </location>
</feature>